<keyword evidence="2" id="KW-1185">Reference proteome</keyword>
<dbReference type="RefSeq" id="WP_161821888.1">
    <property type="nucleotide sequence ID" value="NZ_LSRS01000003.1"/>
</dbReference>
<protein>
    <submittedName>
        <fullName evidence="1">Uncharacterized protein</fullName>
    </submittedName>
</protein>
<sequence length="108" mass="12111">MQETKLRWVKGKITNIAVTGVWNEDSSGTAYLFIHMDELKPVVADIPETKRVVIVGNHPAFAPALQMALSAKASDSEITLYYTETTHIRSNAWDFVTISFEQMRPGVK</sequence>
<accession>A0A9D3AXV9</accession>
<dbReference type="AlphaFoldDB" id="A0A9D3AXV9"/>
<dbReference type="Proteomes" id="UP000798488">
    <property type="component" value="Unassembled WGS sequence"/>
</dbReference>
<name>A0A9D3AXV9_9FIRM</name>
<gene>
    <name evidence="1" type="ORF">SPSYN_01561</name>
</gene>
<organism evidence="1 2">
    <name type="scientific">Sporotomaculum syntrophicum</name>
    <dbReference type="NCBI Taxonomy" id="182264"/>
    <lineage>
        <taxon>Bacteria</taxon>
        <taxon>Bacillati</taxon>
        <taxon>Bacillota</taxon>
        <taxon>Clostridia</taxon>
        <taxon>Eubacteriales</taxon>
        <taxon>Desulfallaceae</taxon>
        <taxon>Sporotomaculum</taxon>
    </lineage>
</organism>
<reference evidence="1" key="1">
    <citation type="submission" date="2016-02" db="EMBL/GenBank/DDBJ databases">
        <title>Draft Genome Sequence of Sporotomaculum syntrophicum Strain FB, a Syntrophic Benzoate Degrader.</title>
        <authorList>
            <person name="Nobu M.K."/>
            <person name="Narihiro T."/>
            <person name="Qiu Y.-L."/>
            <person name="Ohashi A."/>
            <person name="Liu W.-T."/>
            <person name="Yuji S."/>
        </authorList>
    </citation>
    <scope>NUCLEOTIDE SEQUENCE</scope>
    <source>
        <strain evidence="1">FB</strain>
    </source>
</reference>
<dbReference type="EMBL" id="LSRS01000003">
    <property type="protein sequence ID" value="KAF1085422.1"/>
    <property type="molecule type" value="Genomic_DNA"/>
</dbReference>
<proteinExistence type="predicted"/>
<evidence type="ECO:0000313" key="2">
    <source>
        <dbReference type="Proteomes" id="UP000798488"/>
    </source>
</evidence>
<comment type="caution">
    <text evidence="1">The sequence shown here is derived from an EMBL/GenBank/DDBJ whole genome shotgun (WGS) entry which is preliminary data.</text>
</comment>
<evidence type="ECO:0000313" key="1">
    <source>
        <dbReference type="EMBL" id="KAF1085422.1"/>
    </source>
</evidence>